<sequence>MLAPMFLFGATFGGQLGNAMDCHFSQLCTATQRRWRCTRRPFGDVVSLVGFVEGAGPGCWVVQVEAAGAIQGVLGPAKVPMSRPNQR</sequence>
<proteinExistence type="predicted"/>
<reference evidence="1 2" key="1">
    <citation type="submission" date="2018-11" db="EMBL/GenBank/DDBJ databases">
        <title>Draft genome of Simplicispira Flexivirga sp. BO-16.</title>
        <authorList>
            <person name="Im W.T."/>
        </authorList>
    </citation>
    <scope>NUCLEOTIDE SEQUENCE [LARGE SCALE GENOMIC DNA]</scope>
    <source>
        <strain evidence="1 2">BO-16</strain>
    </source>
</reference>
<protein>
    <submittedName>
        <fullName evidence="1">Uncharacterized protein</fullName>
    </submittedName>
</protein>
<keyword evidence="2" id="KW-1185">Reference proteome</keyword>
<evidence type="ECO:0000313" key="2">
    <source>
        <dbReference type="Proteomes" id="UP000271678"/>
    </source>
</evidence>
<dbReference type="AlphaFoldDB" id="A0A3M9MI05"/>
<evidence type="ECO:0000313" key="1">
    <source>
        <dbReference type="EMBL" id="RNI24825.1"/>
    </source>
</evidence>
<accession>A0A3M9MI05</accession>
<name>A0A3M9MI05_9MICO</name>
<dbReference type="Proteomes" id="UP000271678">
    <property type="component" value="Unassembled WGS sequence"/>
</dbReference>
<dbReference type="EMBL" id="RJJQ01000002">
    <property type="protein sequence ID" value="RNI24825.1"/>
    <property type="molecule type" value="Genomic_DNA"/>
</dbReference>
<gene>
    <name evidence="1" type="ORF">EFY87_03800</name>
</gene>
<organism evidence="1 2">
    <name type="scientific">Flexivirga caeni</name>
    <dbReference type="NCBI Taxonomy" id="2294115"/>
    <lineage>
        <taxon>Bacteria</taxon>
        <taxon>Bacillati</taxon>
        <taxon>Actinomycetota</taxon>
        <taxon>Actinomycetes</taxon>
        <taxon>Micrococcales</taxon>
        <taxon>Dermacoccaceae</taxon>
        <taxon>Flexivirga</taxon>
    </lineage>
</organism>
<comment type="caution">
    <text evidence="1">The sequence shown here is derived from an EMBL/GenBank/DDBJ whole genome shotgun (WGS) entry which is preliminary data.</text>
</comment>